<accession>A0A5C6FV73</accession>
<dbReference type="EMBL" id="SJPZ01000001">
    <property type="protein sequence ID" value="TWU65495.1"/>
    <property type="molecule type" value="Genomic_DNA"/>
</dbReference>
<dbReference type="AlphaFoldDB" id="A0A5C6FV73"/>
<name>A0A5C6FV73_9PLAN</name>
<dbReference type="Proteomes" id="UP000316476">
    <property type="component" value="Unassembled WGS sequence"/>
</dbReference>
<proteinExistence type="predicted"/>
<evidence type="ECO:0000313" key="3">
    <source>
        <dbReference type="Proteomes" id="UP000316476"/>
    </source>
</evidence>
<reference evidence="2 3" key="1">
    <citation type="submission" date="2019-02" db="EMBL/GenBank/DDBJ databases">
        <title>Deep-cultivation of Planctomycetes and their phenomic and genomic characterization uncovers novel biology.</title>
        <authorList>
            <person name="Wiegand S."/>
            <person name="Jogler M."/>
            <person name="Boedeker C."/>
            <person name="Pinto D."/>
            <person name="Vollmers J."/>
            <person name="Rivas-Marin E."/>
            <person name="Kohn T."/>
            <person name="Peeters S.H."/>
            <person name="Heuer A."/>
            <person name="Rast P."/>
            <person name="Oberbeckmann S."/>
            <person name="Bunk B."/>
            <person name="Jeske O."/>
            <person name="Meyerdierks A."/>
            <person name="Storesund J.E."/>
            <person name="Kallscheuer N."/>
            <person name="Luecker S."/>
            <person name="Lage O.M."/>
            <person name="Pohl T."/>
            <person name="Merkel B.J."/>
            <person name="Hornburger P."/>
            <person name="Mueller R.-W."/>
            <person name="Bruemmer F."/>
            <person name="Labrenz M."/>
            <person name="Spormann A.M."/>
            <person name="Op Den Camp H."/>
            <person name="Overmann J."/>
            <person name="Amann R."/>
            <person name="Jetten M.S.M."/>
            <person name="Mascher T."/>
            <person name="Medema M.H."/>
            <person name="Devos D.P."/>
            <person name="Kaster A.-K."/>
            <person name="Ovreas L."/>
            <person name="Rohde M."/>
            <person name="Galperin M.Y."/>
            <person name="Jogler C."/>
        </authorList>
    </citation>
    <scope>NUCLEOTIDE SEQUENCE [LARGE SCALE GENOMIC DNA]</scope>
    <source>
        <strain evidence="2 3">V7</strain>
    </source>
</reference>
<feature type="compositionally biased region" description="Polar residues" evidence="1">
    <location>
        <begin position="76"/>
        <end position="85"/>
    </location>
</feature>
<evidence type="ECO:0000256" key="1">
    <source>
        <dbReference type="SAM" id="MobiDB-lite"/>
    </source>
</evidence>
<protein>
    <submittedName>
        <fullName evidence="2">Uncharacterized protein</fullName>
    </submittedName>
</protein>
<comment type="caution">
    <text evidence="2">The sequence shown here is derived from an EMBL/GenBank/DDBJ whole genome shotgun (WGS) entry which is preliminary data.</text>
</comment>
<gene>
    <name evidence="2" type="ORF">V7x_10420</name>
</gene>
<sequence>MNAEFVGVVDFRVHRFPADSVGGNEKGFAGIHRGTVQHSGRTLERIRTSLVFPETDHVHSSRTVPGGGDPGRTGDTIRNSSQRNVPLTAGVKRRGITGIGGTSDLTVGRYSESIDVGNDRRRPRFDRRTIDAPLGFTGFLEMETREDGPSCSINRHNE</sequence>
<organism evidence="2 3">
    <name type="scientific">Crateriforma conspicua</name>
    <dbReference type="NCBI Taxonomy" id="2527996"/>
    <lineage>
        <taxon>Bacteria</taxon>
        <taxon>Pseudomonadati</taxon>
        <taxon>Planctomycetota</taxon>
        <taxon>Planctomycetia</taxon>
        <taxon>Planctomycetales</taxon>
        <taxon>Planctomycetaceae</taxon>
        <taxon>Crateriforma</taxon>
    </lineage>
</organism>
<evidence type="ECO:0000313" key="2">
    <source>
        <dbReference type="EMBL" id="TWU65495.1"/>
    </source>
</evidence>
<feature type="region of interest" description="Disordered" evidence="1">
    <location>
        <begin position="55"/>
        <end position="87"/>
    </location>
</feature>